<reference evidence="13" key="1">
    <citation type="journal article" date="2020" name="Fungal Divers.">
        <title>Resolving the Mortierellaceae phylogeny through synthesis of multi-gene phylogenetics and phylogenomics.</title>
        <authorList>
            <person name="Vandepol N."/>
            <person name="Liber J."/>
            <person name="Desiro A."/>
            <person name="Na H."/>
            <person name="Kennedy M."/>
            <person name="Barry K."/>
            <person name="Grigoriev I.V."/>
            <person name="Miller A.N."/>
            <person name="O'Donnell K."/>
            <person name="Stajich J.E."/>
            <person name="Bonito G."/>
        </authorList>
    </citation>
    <scope>NUCLEOTIDE SEQUENCE</scope>
    <source>
        <strain evidence="13">KOD948</strain>
    </source>
</reference>
<dbReference type="SUPFAM" id="SSF50729">
    <property type="entry name" value="PH domain-like"/>
    <property type="match status" value="1"/>
</dbReference>
<feature type="domain" description="PLD phosphodiesterase" evidence="12">
    <location>
        <begin position="981"/>
        <end position="1008"/>
    </location>
</feature>
<comment type="similarity">
    <text evidence="2">Belongs to the phospholipase D family.</text>
</comment>
<dbReference type="InterPro" id="IPR001736">
    <property type="entry name" value="PLipase_D/transphosphatidylase"/>
</dbReference>
<evidence type="ECO:0000256" key="7">
    <source>
        <dbReference type="ARBA" id="ARBA00023098"/>
    </source>
</evidence>
<evidence type="ECO:0000259" key="12">
    <source>
        <dbReference type="PROSITE" id="PS50035"/>
    </source>
</evidence>
<dbReference type="EC" id="3.1.4.4" evidence="3"/>
<evidence type="ECO:0000256" key="9">
    <source>
        <dbReference type="ARBA" id="ARBA00074658"/>
    </source>
</evidence>
<dbReference type="PANTHER" id="PTHR18896">
    <property type="entry name" value="PHOSPHOLIPASE D"/>
    <property type="match status" value="1"/>
</dbReference>
<keyword evidence="7" id="KW-0443">Lipid metabolism</keyword>
<evidence type="ECO:0000313" key="14">
    <source>
        <dbReference type="Proteomes" id="UP000726737"/>
    </source>
</evidence>
<evidence type="ECO:0000256" key="4">
    <source>
        <dbReference type="ARBA" id="ARBA00022737"/>
    </source>
</evidence>
<evidence type="ECO:0000256" key="1">
    <source>
        <dbReference type="ARBA" id="ARBA00000798"/>
    </source>
</evidence>
<evidence type="ECO:0000256" key="8">
    <source>
        <dbReference type="ARBA" id="ARBA00042228"/>
    </source>
</evidence>
<feature type="compositionally biased region" description="Polar residues" evidence="11">
    <location>
        <begin position="113"/>
        <end position="124"/>
    </location>
</feature>
<dbReference type="SUPFAM" id="SSF56024">
    <property type="entry name" value="Phospholipase D/nuclease"/>
    <property type="match status" value="2"/>
</dbReference>
<feature type="region of interest" description="Disordered" evidence="11">
    <location>
        <begin position="378"/>
        <end position="404"/>
    </location>
</feature>
<dbReference type="PROSITE" id="PS50035">
    <property type="entry name" value="PLD"/>
    <property type="match status" value="2"/>
</dbReference>
<dbReference type="Proteomes" id="UP000726737">
    <property type="component" value="Unassembled WGS sequence"/>
</dbReference>
<dbReference type="SMART" id="SM00155">
    <property type="entry name" value="PLDc"/>
    <property type="match status" value="2"/>
</dbReference>
<keyword evidence="5" id="KW-0378">Hydrolase</keyword>
<dbReference type="Pfam" id="PF13091">
    <property type="entry name" value="PLDc_2"/>
    <property type="match status" value="1"/>
</dbReference>
<comment type="catalytic activity">
    <reaction evidence="1">
        <text>a 1,2-diacyl-sn-glycero-3-phosphocholine + H2O = a 1,2-diacyl-sn-glycero-3-phosphate + choline + H(+)</text>
        <dbReference type="Rhea" id="RHEA:14445"/>
        <dbReference type="ChEBI" id="CHEBI:15354"/>
        <dbReference type="ChEBI" id="CHEBI:15377"/>
        <dbReference type="ChEBI" id="CHEBI:15378"/>
        <dbReference type="ChEBI" id="CHEBI:57643"/>
        <dbReference type="ChEBI" id="CHEBI:58608"/>
        <dbReference type="EC" id="3.1.4.4"/>
    </reaction>
</comment>
<feature type="compositionally biased region" description="Basic and acidic residues" evidence="11">
    <location>
        <begin position="272"/>
        <end position="288"/>
    </location>
</feature>
<feature type="compositionally biased region" description="Basic and acidic residues" evidence="11">
    <location>
        <begin position="1180"/>
        <end position="1190"/>
    </location>
</feature>
<dbReference type="EMBL" id="JAAAJA010000057">
    <property type="protein sequence ID" value="KAG0264141.1"/>
    <property type="molecule type" value="Genomic_DNA"/>
</dbReference>
<name>A0A9P6QDB6_9FUNG</name>
<evidence type="ECO:0000256" key="10">
    <source>
        <dbReference type="ARBA" id="ARBA00079280"/>
    </source>
</evidence>
<keyword evidence="4" id="KW-0677">Repeat</keyword>
<dbReference type="GO" id="GO:0009395">
    <property type="term" value="P:phospholipid catabolic process"/>
    <property type="evidence" value="ECO:0007669"/>
    <property type="project" value="TreeGrafter"/>
</dbReference>
<dbReference type="PANTHER" id="PTHR18896:SF76">
    <property type="entry name" value="PHOSPHOLIPASE"/>
    <property type="match status" value="1"/>
</dbReference>
<dbReference type="OrthoDB" id="14911at2759"/>
<feature type="compositionally biased region" description="Acidic residues" evidence="11">
    <location>
        <begin position="1167"/>
        <end position="1179"/>
    </location>
</feature>
<feature type="compositionally biased region" description="Acidic residues" evidence="11">
    <location>
        <begin position="1200"/>
        <end position="1209"/>
    </location>
</feature>
<evidence type="ECO:0000256" key="11">
    <source>
        <dbReference type="SAM" id="MobiDB-lite"/>
    </source>
</evidence>
<evidence type="ECO:0000256" key="6">
    <source>
        <dbReference type="ARBA" id="ARBA00022963"/>
    </source>
</evidence>
<dbReference type="GO" id="GO:0004630">
    <property type="term" value="F:phospholipase D activity"/>
    <property type="evidence" value="ECO:0007669"/>
    <property type="project" value="UniProtKB-EC"/>
</dbReference>
<protein>
    <recommendedName>
        <fullName evidence="9">Phospholipase D1</fullName>
        <ecNumber evidence="3">3.1.4.4</ecNumber>
    </recommendedName>
    <alternativeName>
        <fullName evidence="8">Choline phosphatase 1</fullName>
    </alternativeName>
    <alternativeName>
        <fullName evidence="10">Phosphatidylcholine-hydrolyzing phospholipase D1</fullName>
    </alternativeName>
</protein>
<feature type="region of interest" description="Disordered" evidence="11">
    <location>
        <begin position="1"/>
        <end position="48"/>
    </location>
</feature>
<keyword evidence="6" id="KW-0442">Lipid degradation</keyword>
<sequence>MVVQALDATRPVDPATKPEDIDMTVIGPSAATTATTSNPDAVAPGKTPEPNKLFLSAAERFNLGIKKKTFPPARTVLHSEMQPLAAQEFSQEPLLDLEHQHESGQQESQQSSFPTEDQPASSDNPFDFEFRNPFTSKRFNLGGYRKSLDSRNNSSIVPGSIAPTSISLTEDENARILQLRSVFNKIFKRKKDHRKGKGVGLVALDAEEYQVWNNITPLIFHPSAVFMGLSFMIDDKGSAFSDRASVDWNMNVILALVKVVILPYTYTSKDTKIKNRDDRRDSRRDSKEPNSNLSVKDKEEKEAKRFLIIKVQYGDYLPSWLIERSLDDFVHLYESYHPPIPEQPLLSKALKVPKPPACIRSRFSLSGKSTAINETDICQDDQNDGTAMDSNNDNNNSGASDPKAAPKLTRELQTFLQDMIRYAMYMPDAERMCKFLELSALTLAYVPDGGYQGKEGYLTVMKNKRLMDEGLLTNAIKKVYRKPASKYIIVRDSYIIVAASHKNTEIQDVILLDSSFRAIKCSRHIHTPHTFDIINAELKLHVRAKSDHRRRQFVESIRKMPSLWKEPKRFNSFAPVRTNVSAQWLVDGRDYFWNMSKAMEMAKETIYILDWMLSPEMLLRRHQKDGIDWSLKEVLERKAKEDVKIYIVMYSEVDAAMHLASLRAKKLLRKICPKNIWVQRHGPNLKTAWWAHHEKLIVIDNMIAFIGGLDLCFGRWDTPEHTLVDFKDSEDGPCWPGQDYSNPRIKDFSDLSKPHVDTIDRSENPRMPWHDVGLQLLGQPSRDVARHFIQRWNFLCRTKPKQRRVPFLLPKPDIHLSKLNEMGLQGTCEVQILRSVSSWSIGVKDPESSIHTAYIAAIERAEHFIYIENQFFITSTNVNKTIVHNGIGRALTDRIIKAHKANEKFRVIVVLPLVPGFEGGINTLAATSVRMVMLSIYETICHGKNSIYGRLATAGIVKPHKYISFYGLRNWAKFGEKFVTEQVYIHAKMMIVDDRVAIIGSANINERSMLGNRDSEIAAVVRDQDYIDSTMNGIPYKVSRFAHTLRMNLMMEHLGLPAGHDHSQEPLSPGARDSQLPFTELDFVDPIHPVFFEDVWKHYAESNTLIFREMFKCVPDDTVNTWTQYTKFNAQSNVEDPRIKEERTLKDKAIDKILGHTLGEHFKPGSDDSDDEDDDDDHVNDESHRKDRVADSAVQKALDNDDSGDEEDSSRERASDDRIIQHDPSHQGSTKARKGKSTTRAVRNLWIDERVSAEDTTGEKQSLEMQQRTTGQHSDSLLGAKKTAIQIDTHQRREAVKRTASALAASNDVRLAMENDLSKVQGHLVEWPLDFLREELESYNFCYPKDYNHPIDLYT</sequence>
<proteinExistence type="inferred from homology"/>
<dbReference type="InterPro" id="IPR015679">
    <property type="entry name" value="PLipase_D_fam"/>
</dbReference>
<organism evidence="13 14">
    <name type="scientific">Mortierella polycephala</name>
    <dbReference type="NCBI Taxonomy" id="41804"/>
    <lineage>
        <taxon>Eukaryota</taxon>
        <taxon>Fungi</taxon>
        <taxon>Fungi incertae sedis</taxon>
        <taxon>Mucoromycota</taxon>
        <taxon>Mortierellomycotina</taxon>
        <taxon>Mortierellomycetes</taxon>
        <taxon>Mortierellales</taxon>
        <taxon>Mortierellaceae</taxon>
        <taxon>Mortierella</taxon>
    </lineage>
</organism>
<keyword evidence="14" id="KW-1185">Reference proteome</keyword>
<comment type="caution">
    <text evidence="13">The sequence shown here is derived from an EMBL/GenBank/DDBJ whole genome shotgun (WGS) entry which is preliminary data.</text>
</comment>
<evidence type="ECO:0000256" key="2">
    <source>
        <dbReference type="ARBA" id="ARBA00008664"/>
    </source>
</evidence>
<feature type="compositionally biased region" description="Basic and acidic residues" evidence="11">
    <location>
        <begin position="1210"/>
        <end position="1225"/>
    </location>
</feature>
<accession>A0A9P6QDB6</accession>
<evidence type="ECO:0000256" key="3">
    <source>
        <dbReference type="ARBA" id="ARBA00012027"/>
    </source>
</evidence>
<feature type="compositionally biased region" description="Basic and acidic residues" evidence="11">
    <location>
        <begin position="1156"/>
        <end position="1166"/>
    </location>
</feature>
<evidence type="ECO:0000313" key="13">
    <source>
        <dbReference type="EMBL" id="KAG0264141.1"/>
    </source>
</evidence>
<dbReference type="CDD" id="cd09141">
    <property type="entry name" value="PLDc_vPLD1_2_yPLD_like_2"/>
    <property type="match status" value="1"/>
</dbReference>
<dbReference type="Pfam" id="PF00614">
    <property type="entry name" value="PLDc"/>
    <property type="match status" value="1"/>
</dbReference>
<feature type="domain" description="PLD phosphodiesterase" evidence="12">
    <location>
        <begin position="688"/>
        <end position="715"/>
    </location>
</feature>
<feature type="region of interest" description="Disordered" evidence="11">
    <location>
        <begin position="272"/>
        <end position="297"/>
    </location>
</feature>
<dbReference type="FunFam" id="3.30.870.10:FF:000011">
    <property type="entry name" value="Phospholipase"/>
    <property type="match status" value="1"/>
</dbReference>
<dbReference type="InterPro" id="IPR025202">
    <property type="entry name" value="PLD-like_dom"/>
</dbReference>
<feature type="compositionally biased region" description="Polar residues" evidence="11">
    <location>
        <begin position="1263"/>
        <end position="1275"/>
    </location>
</feature>
<feature type="compositionally biased region" description="Basic and acidic residues" evidence="11">
    <location>
        <begin position="1246"/>
        <end position="1262"/>
    </location>
</feature>
<evidence type="ECO:0000256" key="5">
    <source>
        <dbReference type="ARBA" id="ARBA00022801"/>
    </source>
</evidence>
<gene>
    <name evidence="13" type="primary">SPO14</name>
    <name evidence="13" type="ORF">BG011_007409</name>
</gene>
<feature type="region of interest" description="Disordered" evidence="11">
    <location>
        <begin position="1156"/>
        <end position="1275"/>
    </location>
</feature>
<feature type="region of interest" description="Disordered" evidence="11">
    <location>
        <begin position="98"/>
        <end position="131"/>
    </location>
</feature>
<dbReference type="Gene3D" id="3.30.870.10">
    <property type="entry name" value="Endonuclease Chain A"/>
    <property type="match status" value="2"/>
</dbReference>